<evidence type="ECO:0000313" key="5">
    <source>
        <dbReference type="EMBL" id="MBB3089022.1"/>
    </source>
</evidence>
<proteinExistence type="predicted"/>
<evidence type="ECO:0000256" key="1">
    <source>
        <dbReference type="SAM" id="MobiDB-lite"/>
    </source>
</evidence>
<keyword evidence="3" id="KW-0732">Signal</keyword>
<gene>
    <name evidence="5" type="ORF">FHS12_001968</name>
</gene>
<organism evidence="5 6">
    <name type="scientific">Nocardioides albus</name>
    <dbReference type="NCBI Taxonomy" id="1841"/>
    <lineage>
        <taxon>Bacteria</taxon>
        <taxon>Bacillati</taxon>
        <taxon>Actinomycetota</taxon>
        <taxon>Actinomycetes</taxon>
        <taxon>Propionibacteriales</taxon>
        <taxon>Nocardioidaceae</taxon>
        <taxon>Nocardioides</taxon>
    </lineage>
</organism>
<keyword evidence="2" id="KW-0812">Transmembrane</keyword>
<dbReference type="InterPro" id="IPR036465">
    <property type="entry name" value="vWFA_dom_sf"/>
</dbReference>
<keyword evidence="2" id="KW-1133">Transmembrane helix</keyword>
<dbReference type="RefSeq" id="WP_183544693.1">
    <property type="nucleotide sequence ID" value="NZ_BMQT01000002.1"/>
</dbReference>
<sequence length="662" mass="69739">MPSPHHRTVIYRALASVAASAVLVATVPWTLTPPASAADETDPAPDAIQRMQLVLDSSGSMAEPAGGGGTKIDAARTALDNVVDTLPDEAEVGMRVYGATVDSGAGACTDSQEVVPTATDNRDELRAAIDDYKPLGETPIGYALQQAAKDLGSDGKRTIALVSDGEATCRPDPCKVAKALSKDGLDLRVDVVGLSVDAKARKQLRCIAEAGNGSYYDADSAEDMTDSLEVTSTRAFRPFRFTGTPVEGTNETSTAPTVTNGQYVDTYRGEDLHYRVERTEPGTTLHVSALTRSPDAATVSGLNLDLETPGRGLCGSSSQNVDVNMFGARALVASSATSWEAPSEQPERDTSESPEPDSCADGPFVYAALKLPAGGDALVGKPVELLVSEEPPLVQDTYADLPPAQDSVRWNQMKPAASPEEVVPGDTLSNAPVVKDGTYSGELLGGETQVVAVPVDWGQQLQAQVDVNLTDRLWKATGTSSNLNLDILGPDRTKTSPSLTIENEPEWWRDSFINLMGDDVKRFRTGATTPEIRYRNREEDTTLNGSRAGVRFIEINMSKNVKDGVAVPYTLTLQTYGEAGGGAPEYNEIDGLVTSAEQVGAPPSESTPETANQVGATSGDSADETDGTDGQGIPIWLPIGGGVAVLIVAGIVLAVMRARRSS</sequence>
<dbReference type="SMART" id="SM00327">
    <property type="entry name" value="VWA"/>
    <property type="match status" value="1"/>
</dbReference>
<evidence type="ECO:0000256" key="2">
    <source>
        <dbReference type="SAM" id="Phobius"/>
    </source>
</evidence>
<feature type="compositionally biased region" description="Polar residues" evidence="1">
    <location>
        <begin position="604"/>
        <end position="620"/>
    </location>
</feature>
<feature type="region of interest" description="Disordered" evidence="1">
    <location>
        <begin position="336"/>
        <end position="361"/>
    </location>
</feature>
<keyword evidence="6" id="KW-1185">Reference proteome</keyword>
<dbReference type="Pfam" id="PF13519">
    <property type="entry name" value="VWA_2"/>
    <property type="match status" value="1"/>
</dbReference>
<keyword evidence="2" id="KW-0472">Membrane</keyword>
<name>A0A7W5F8K0_9ACTN</name>
<comment type="caution">
    <text evidence="5">The sequence shown here is derived from an EMBL/GenBank/DDBJ whole genome shotgun (WGS) entry which is preliminary data.</text>
</comment>
<dbReference type="Gene3D" id="3.40.50.410">
    <property type="entry name" value="von Willebrand factor, type A domain"/>
    <property type="match status" value="1"/>
</dbReference>
<feature type="transmembrane region" description="Helical" evidence="2">
    <location>
        <begin position="635"/>
        <end position="656"/>
    </location>
</feature>
<dbReference type="PROSITE" id="PS50234">
    <property type="entry name" value="VWFA"/>
    <property type="match status" value="1"/>
</dbReference>
<evidence type="ECO:0000313" key="6">
    <source>
        <dbReference type="Proteomes" id="UP000577707"/>
    </source>
</evidence>
<dbReference type="Proteomes" id="UP000577707">
    <property type="component" value="Unassembled WGS sequence"/>
</dbReference>
<feature type="chain" id="PRO_5031127120" evidence="3">
    <location>
        <begin position="38"/>
        <end position="662"/>
    </location>
</feature>
<accession>A0A7W5F8K0</accession>
<dbReference type="SUPFAM" id="SSF53300">
    <property type="entry name" value="vWA-like"/>
    <property type="match status" value="1"/>
</dbReference>
<reference evidence="5 6" key="1">
    <citation type="submission" date="2020-08" db="EMBL/GenBank/DDBJ databases">
        <title>Genomic Encyclopedia of Type Strains, Phase III (KMG-III): the genomes of soil and plant-associated and newly described type strains.</title>
        <authorList>
            <person name="Whitman W."/>
        </authorList>
    </citation>
    <scope>NUCLEOTIDE SEQUENCE [LARGE SCALE GENOMIC DNA]</scope>
    <source>
        <strain evidence="5 6">CECT 3302</strain>
    </source>
</reference>
<feature type="region of interest" description="Disordered" evidence="1">
    <location>
        <begin position="598"/>
        <end position="629"/>
    </location>
</feature>
<dbReference type="EMBL" id="JACHXG010000004">
    <property type="protein sequence ID" value="MBB3089022.1"/>
    <property type="molecule type" value="Genomic_DNA"/>
</dbReference>
<protein>
    <submittedName>
        <fullName evidence="5">Ca-activated chloride channel family protein</fullName>
    </submittedName>
</protein>
<dbReference type="InterPro" id="IPR002035">
    <property type="entry name" value="VWF_A"/>
</dbReference>
<evidence type="ECO:0000259" key="4">
    <source>
        <dbReference type="PROSITE" id="PS50234"/>
    </source>
</evidence>
<evidence type="ECO:0000256" key="3">
    <source>
        <dbReference type="SAM" id="SignalP"/>
    </source>
</evidence>
<dbReference type="AlphaFoldDB" id="A0A7W5F8K0"/>
<feature type="signal peptide" evidence="3">
    <location>
        <begin position="1"/>
        <end position="37"/>
    </location>
</feature>
<feature type="domain" description="VWFA" evidence="4">
    <location>
        <begin position="50"/>
        <end position="231"/>
    </location>
</feature>